<dbReference type="InterPro" id="IPR003593">
    <property type="entry name" value="AAA+_ATPase"/>
</dbReference>
<feature type="domain" description="ABC transporter" evidence="5">
    <location>
        <begin position="4"/>
        <end position="252"/>
    </location>
</feature>
<dbReference type="RefSeq" id="WP_077111508.1">
    <property type="nucleotide sequence ID" value="NZ_JAFBFH010000018.1"/>
</dbReference>
<dbReference type="PROSITE" id="PS00211">
    <property type="entry name" value="ABC_TRANSPORTER_1"/>
    <property type="match status" value="1"/>
</dbReference>
<keyword evidence="3" id="KW-0547">Nucleotide-binding</keyword>
<organism evidence="6 7">
    <name type="scientific">Siminovitchia thermophila</name>
    <dbReference type="NCBI Taxonomy" id="1245522"/>
    <lineage>
        <taxon>Bacteria</taxon>
        <taxon>Bacillati</taxon>
        <taxon>Bacillota</taxon>
        <taxon>Bacilli</taxon>
        <taxon>Bacillales</taxon>
        <taxon>Bacillaceae</taxon>
        <taxon>Siminovitchia</taxon>
    </lineage>
</organism>
<dbReference type="Pfam" id="PF00005">
    <property type="entry name" value="ABC_tran"/>
    <property type="match status" value="1"/>
</dbReference>
<dbReference type="InterPro" id="IPR050319">
    <property type="entry name" value="ABC_transp_ATP-bind"/>
</dbReference>
<protein>
    <submittedName>
        <fullName evidence="6">Oligopeptide/dipeptide ABC transporter ATP-binding protein</fullName>
    </submittedName>
</protein>
<comment type="similarity">
    <text evidence="1">Belongs to the ABC transporter superfamily.</text>
</comment>
<dbReference type="PROSITE" id="PS50893">
    <property type="entry name" value="ABC_TRANSPORTER_2"/>
    <property type="match status" value="1"/>
</dbReference>
<dbReference type="Gene3D" id="3.40.50.300">
    <property type="entry name" value="P-loop containing nucleotide triphosphate hydrolases"/>
    <property type="match status" value="1"/>
</dbReference>
<keyword evidence="4 6" id="KW-0067">ATP-binding</keyword>
<dbReference type="Proteomes" id="UP000823485">
    <property type="component" value="Unassembled WGS sequence"/>
</dbReference>
<dbReference type="EMBL" id="JAFBFH010000018">
    <property type="protein sequence ID" value="MBM7715774.1"/>
    <property type="molecule type" value="Genomic_DNA"/>
</dbReference>
<evidence type="ECO:0000313" key="6">
    <source>
        <dbReference type="EMBL" id="MBM7715774.1"/>
    </source>
</evidence>
<dbReference type="PANTHER" id="PTHR43776">
    <property type="entry name" value="TRANSPORT ATP-BINDING PROTEIN"/>
    <property type="match status" value="1"/>
</dbReference>
<dbReference type="SUPFAM" id="SSF52540">
    <property type="entry name" value="P-loop containing nucleoside triphosphate hydrolases"/>
    <property type="match status" value="1"/>
</dbReference>
<evidence type="ECO:0000256" key="3">
    <source>
        <dbReference type="ARBA" id="ARBA00022741"/>
    </source>
</evidence>
<evidence type="ECO:0000256" key="1">
    <source>
        <dbReference type="ARBA" id="ARBA00005417"/>
    </source>
</evidence>
<dbReference type="NCBIfam" id="TIGR01727">
    <property type="entry name" value="oligo_HPY"/>
    <property type="match status" value="1"/>
</dbReference>
<proteinExistence type="inferred from homology"/>
<dbReference type="InterPro" id="IPR003439">
    <property type="entry name" value="ABC_transporter-like_ATP-bd"/>
</dbReference>
<dbReference type="InterPro" id="IPR013563">
    <property type="entry name" value="Oligopep_ABC_C"/>
</dbReference>
<keyword evidence="7" id="KW-1185">Reference proteome</keyword>
<dbReference type="InterPro" id="IPR017871">
    <property type="entry name" value="ABC_transporter-like_CS"/>
</dbReference>
<dbReference type="CDD" id="cd03257">
    <property type="entry name" value="ABC_NikE_OppD_transporters"/>
    <property type="match status" value="1"/>
</dbReference>
<dbReference type="InterPro" id="IPR027417">
    <property type="entry name" value="P-loop_NTPase"/>
</dbReference>
<dbReference type="Pfam" id="PF08352">
    <property type="entry name" value="oligo_HPY"/>
    <property type="match status" value="1"/>
</dbReference>
<dbReference type="GO" id="GO:0005524">
    <property type="term" value="F:ATP binding"/>
    <property type="evidence" value="ECO:0007669"/>
    <property type="project" value="UniProtKB-KW"/>
</dbReference>
<gene>
    <name evidence="6" type="ORF">JOC94_002763</name>
</gene>
<evidence type="ECO:0000256" key="2">
    <source>
        <dbReference type="ARBA" id="ARBA00022448"/>
    </source>
</evidence>
<evidence type="ECO:0000256" key="4">
    <source>
        <dbReference type="ARBA" id="ARBA00022840"/>
    </source>
</evidence>
<comment type="caution">
    <text evidence="6">The sequence shown here is derived from an EMBL/GenBank/DDBJ whole genome shotgun (WGS) entry which is preliminary data.</text>
</comment>
<sequence>MLEVKDLKVHFRIGKGLLPKQGNYLKAVDGISFDIKYGETLGLVGESGCGKSTTGRAILGLLKESKGEVLFEGKQLLTMKKNGLKTVRKDMQLIFQDPYASLNPRLKIGDALEEVLIVHKMGNKERRKARVEELMEMVGLNKHHLSRYPHEFSGGQRQRIVIARALAVNPKFIVCDESVSALDVSVQSQIINLLERLQEELNLTYLFIGHDLSVVNHFSDKIAVMYLGKIVEMAESNELFENPRHPYTRALLSAVLLPDPELMQDLSVIEGEIPSPLYPPSGCRFHTRCKFATEKCAQEEPLTRKVDDHHFVACHFNLD</sequence>
<accession>A0ABS2R9B2</accession>
<dbReference type="SMART" id="SM00382">
    <property type="entry name" value="AAA"/>
    <property type="match status" value="1"/>
</dbReference>
<reference evidence="6 7" key="1">
    <citation type="submission" date="2021-01" db="EMBL/GenBank/DDBJ databases">
        <title>Genomic Encyclopedia of Type Strains, Phase IV (KMG-IV): sequencing the most valuable type-strain genomes for metagenomic binning, comparative biology and taxonomic classification.</title>
        <authorList>
            <person name="Goeker M."/>
        </authorList>
    </citation>
    <scope>NUCLEOTIDE SEQUENCE [LARGE SCALE GENOMIC DNA]</scope>
    <source>
        <strain evidence="6 7">DSM 105453</strain>
    </source>
</reference>
<name>A0ABS2R9B2_9BACI</name>
<keyword evidence="2" id="KW-0813">Transport</keyword>
<evidence type="ECO:0000259" key="5">
    <source>
        <dbReference type="PROSITE" id="PS50893"/>
    </source>
</evidence>
<evidence type="ECO:0000313" key="7">
    <source>
        <dbReference type="Proteomes" id="UP000823485"/>
    </source>
</evidence>